<dbReference type="KEGG" id="nwl:NWFMUON74_47090"/>
<reference evidence="3 4" key="1">
    <citation type="submission" date="2020-08" db="EMBL/GenBank/DDBJ databases">
        <title>Genome Sequencing of Nocardia wallacei strain FMUON74 and assembly.</title>
        <authorList>
            <person name="Toyokawa M."/>
            <person name="Uesaka K."/>
        </authorList>
    </citation>
    <scope>NUCLEOTIDE SEQUENCE [LARGE SCALE GENOMIC DNA]</scope>
    <source>
        <strain evidence="3 4">FMUON74</strain>
    </source>
</reference>
<keyword evidence="2" id="KW-0812">Transmembrane</keyword>
<dbReference type="RefSeq" id="WP_232110539.1">
    <property type="nucleotide sequence ID" value="NZ_AP023396.1"/>
</dbReference>
<dbReference type="GeneID" id="80349164"/>
<proteinExistence type="predicted"/>
<keyword evidence="2" id="KW-1133">Transmembrane helix</keyword>
<dbReference type="Proteomes" id="UP000516173">
    <property type="component" value="Chromosome"/>
</dbReference>
<feature type="compositionally biased region" description="Pro residues" evidence="1">
    <location>
        <begin position="187"/>
        <end position="196"/>
    </location>
</feature>
<evidence type="ECO:0000313" key="4">
    <source>
        <dbReference type="Proteomes" id="UP000516173"/>
    </source>
</evidence>
<organism evidence="3 4">
    <name type="scientific">Nocardia wallacei</name>
    <dbReference type="NCBI Taxonomy" id="480035"/>
    <lineage>
        <taxon>Bacteria</taxon>
        <taxon>Bacillati</taxon>
        <taxon>Actinomycetota</taxon>
        <taxon>Actinomycetes</taxon>
        <taxon>Mycobacteriales</taxon>
        <taxon>Nocardiaceae</taxon>
        <taxon>Nocardia</taxon>
    </lineage>
</organism>
<name>A0A7G1KP06_9NOCA</name>
<dbReference type="EMBL" id="AP023396">
    <property type="protein sequence ID" value="BCK56937.1"/>
    <property type="molecule type" value="Genomic_DNA"/>
</dbReference>
<dbReference type="AlphaFoldDB" id="A0A7G1KP06"/>
<evidence type="ECO:0000256" key="2">
    <source>
        <dbReference type="SAM" id="Phobius"/>
    </source>
</evidence>
<sequence length="204" mass="21579">MTSRSVEQTAGHKPASTTWRNRILALLAVAVVLVVAYFILAAFIPRWWAQRVASMSGHGSFAQGIWSGLALGFLCTLIPLLLLLFAVLSWRRRAGRFLAGAAAVLALVAALPNLMTLTIVLGGSSAAHAGERVLDVDAPGFRGASLTAAIVAGVLFALLVFLVVRRKYRTHRAAKRSGLAQPVDTTPAPPPPGPPGPREDPPLH</sequence>
<feature type="transmembrane region" description="Helical" evidence="2">
    <location>
        <begin position="23"/>
        <end position="44"/>
    </location>
</feature>
<feature type="region of interest" description="Disordered" evidence="1">
    <location>
        <begin position="175"/>
        <end position="204"/>
    </location>
</feature>
<evidence type="ECO:0008006" key="5">
    <source>
        <dbReference type="Google" id="ProtNLM"/>
    </source>
</evidence>
<gene>
    <name evidence="3" type="ORF">NWFMUON74_47090</name>
</gene>
<keyword evidence="2" id="KW-0472">Membrane</keyword>
<evidence type="ECO:0000256" key="1">
    <source>
        <dbReference type="SAM" id="MobiDB-lite"/>
    </source>
</evidence>
<feature type="transmembrane region" description="Helical" evidence="2">
    <location>
        <begin position="64"/>
        <end position="90"/>
    </location>
</feature>
<protein>
    <recommendedName>
        <fullName evidence="5">Permease</fullName>
    </recommendedName>
</protein>
<keyword evidence="4" id="KW-1185">Reference proteome</keyword>
<accession>A0A7G1KP06</accession>
<feature type="transmembrane region" description="Helical" evidence="2">
    <location>
        <begin position="97"/>
        <end position="121"/>
    </location>
</feature>
<evidence type="ECO:0000313" key="3">
    <source>
        <dbReference type="EMBL" id="BCK56937.1"/>
    </source>
</evidence>
<feature type="transmembrane region" description="Helical" evidence="2">
    <location>
        <begin position="141"/>
        <end position="164"/>
    </location>
</feature>